<dbReference type="AlphaFoldDB" id="A0A834H9Y2"/>
<dbReference type="InterPro" id="IPR009071">
    <property type="entry name" value="HMG_box_dom"/>
</dbReference>
<dbReference type="GO" id="GO:0003677">
    <property type="term" value="F:DNA binding"/>
    <property type="evidence" value="ECO:0007669"/>
    <property type="project" value="UniProtKB-UniRule"/>
</dbReference>
<keyword evidence="4" id="KW-1185">Reference proteome</keyword>
<dbReference type="GO" id="GO:0005634">
    <property type="term" value="C:nucleus"/>
    <property type="evidence" value="ECO:0007669"/>
    <property type="project" value="UniProtKB-UniRule"/>
</dbReference>
<evidence type="ECO:0000259" key="2">
    <source>
        <dbReference type="PROSITE" id="PS50118"/>
    </source>
</evidence>
<dbReference type="Gene3D" id="1.10.30.10">
    <property type="entry name" value="High mobility group box domain"/>
    <property type="match status" value="1"/>
</dbReference>
<accession>A0A834H9Y2</accession>
<feature type="DNA-binding region" description="HMG box" evidence="1">
    <location>
        <begin position="19"/>
        <end position="89"/>
    </location>
</feature>
<protein>
    <recommendedName>
        <fullName evidence="2">HMG box domain-containing protein</fullName>
    </recommendedName>
</protein>
<organism evidence="3 4">
    <name type="scientific">Rhododendron simsii</name>
    <name type="common">Sims's rhododendron</name>
    <dbReference type="NCBI Taxonomy" id="118357"/>
    <lineage>
        <taxon>Eukaryota</taxon>
        <taxon>Viridiplantae</taxon>
        <taxon>Streptophyta</taxon>
        <taxon>Embryophyta</taxon>
        <taxon>Tracheophyta</taxon>
        <taxon>Spermatophyta</taxon>
        <taxon>Magnoliopsida</taxon>
        <taxon>eudicotyledons</taxon>
        <taxon>Gunneridae</taxon>
        <taxon>Pentapetalae</taxon>
        <taxon>asterids</taxon>
        <taxon>Ericales</taxon>
        <taxon>Ericaceae</taxon>
        <taxon>Ericoideae</taxon>
        <taxon>Rhodoreae</taxon>
        <taxon>Rhododendron</taxon>
    </lineage>
</organism>
<name>A0A834H9Y2_RHOSS</name>
<evidence type="ECO:0000256" key="1">
    <source>
        <dbReference type="PROSITE-ProRule" id="PRU00267"/>
    </source>
</evidence>
<dbReference type="SUPFAM" id="SSF47095">
    <property type="entry name" value="HMG-box"/>
    <property type="match status" value="1"/>
</dbReference>
<keyword evidence="1" id="KW-0238">DNA-binding</keyword>
<dbReference type="PROSITE" id="PS50118">
    <property type="entry name" value="HMG_BOX_2"/>
    <property type="match status" value="1"/>
</dbReference>
<evidence type="ECO:0000313" key="3">
    <source>
        <dbReference type="EMBL" id="KAF7148445.1"/>
    </source>
</evidence>
<evidence type="ECO:0000313" key="4">
    <source>
        <dbReference type="Proteomes" id="UP000626092"/>
    </source>
</evidence>
<sequence length="139" mass="16223">MSRGQKRPRTEEVSEAFKGRTMTNPYLIFKKEFIQGVREAEPSTTYILKMLTKRAAKRWKEMPEADKALYIRSANEAKAKNSKEKRKTTVLVEHFNPKTRTLEFGRLRTYEITTVDVARALEREKDDERTDCENDGSCV</sequence>
<gene>
    <name evidence="3" type="ORF">RHSIM_Rhsim03G0191600</name>
</gene>
<dbReference type="Proteomes" id="UP000626092">
    <property type="component" value="Unassembled WGS sequence"/>
</dbReference>
<dbReference type="EMBL" id="WJXA01000003">
    <property type="protein sequence ID" value="KAF7148445.1"/>
    <property type="molecule type" value="Genomic_DNA"/>
</dbReference>
<feature type="domain" description="HMG box" evidence="2">
    <location>
        <begin position="19"/>
        <end position="89"/>
    </location>
</feature>
<dbReference type="InterPro" id="IPR036910">
    <property type="entry name" value="HMG_box_dom_sf"/>
</dbReference>
<reference evidence="3" key="1">
    <citation type="submission" date="2019-11" db="EMBL/GenBank/DDBJ databases">
        <authorList>
            <person name="Liu Y."/>
            <person name="Hou J."/>
            <person name="Li T.-Q."/>
            <person name="Guan C.-H."/>
            <person name="Wu X."/>
            <person name="Wu H.-Z."/>
            <person name="Ling F."/>
            <person name="Zhang R."/>
            <person name="Shi X.-G."/>
            <person name="Ren J.-P."/>
            <person name="Chen E.-F."/>
            <person name="Sun J.-M."/>
        </authorList>
    </citation>
    <scope>NUCLEOTIDE SEQUENCE</scope>
    <source>
        <strain evidence="3">Adult_tree_wgs_1</strain>
        <tissue evidence="3">Leaves</tissue>
    </source>
</reference>
<dbReference type="Pfam" id="PF00505">
    <property type="entry name" value="HMG_box"/>
    <property type="match status" value="1"/>
</dbReference>
<proteinExistence type="predicted"/>
<keyword evidence="1" id="KW-0539">Nucleus</keyword>
<comment type="caution">
    <text evidence="3">The sequence shown here is derived from an EMBL/GenBank/DDBJ whole genome shotgun (WGS) entry which is preliminary data.</text>
</comment>